<organism evidence="4 5">
    <name type="scientific">Stratiformator vulcanicus</name>
    <dbReference type="NCBI Taxonomy" id="2527980"/>
    <lineage>
        <taxon>Bacteria</taxon>
        <taxon>Pseudomonadati</taxon>
        <taxon>Planctomycetota</taxon>
        <taxon>Planctomycetia</taxon>
        <taxon>Planctomycetales</taxon>
        <taxon>Planctomycetaceae</taxon>
        <taxon>Stratiformator</taxon>
    </lineage>
</organism>
<proteinExistence type="predicted"/>
<keyword evidence="2" id="KW-0812">Transmembrane</keyword>
<sequence>MSSEIDDSPQILKYSERKERERKRQADQSAKGRDIGPIPEVVDPGRRAACRLNLQLYLETYHAPAFPLAWSEDHIDFIAKTQVAILDGTLKAQAMPRGSGKTTIFVLAILWAVLYGHCPLAVLIAAEDGAAGKNLEMVQSELEVNELLFEDFPEVCYPIACLERINNRTRGQTCCGQPTRMRITQDRLVFPTIEGSVSSGYAIVSAGLTGGRIRGVKHTLPDGRIVRPKVVLVDDPQTRKSAASASESRTRERILNGDVRGMAGPGESISILMAVTVIYRGDMADRMLNRTINPIWRGERKRMLKSLPSKEALELWERYWQIRADDLRNDGDGSVATEFYRQHRAAMDDGAEASWEDRKQEEDLSAIQHAMNLYLANKESFFAEYQNDPLDDSQDGDEFLSAEEIRQRLSKVDRGVVPLETDYLTCHIDVHDRLLYYAVGGWSKSFRGFVVDYGTWPEQTLPYFSLRDCWFPLGEKYPKATTEGAIKKGLEELIDYLCGRDWSRETGDLAEHMSLALIDEGYESKLVHRVIRRSKHKRILRAAKGWAVKAANVPMTEWKERDTAERVGHHWRYGIDEKAGVRRVLFDPNVWKSFVHKRLAAAEGDAASLTLFGSEGRRHELIADHLTAEFRTITEGRGRRVDEWRVRPGAPDNHFLDNLVGSAVAASVIGCVLPDILPTGRGQKKQGRRKGRRRRGITYSE</sequence>
<keyword evidence="2" id="KW-1133">Transmembrane helix</keyword>
<protein>
    <submittedName>
        <fullName evidence="4">Phage terminase large subunit (GpA)</fullName>
    </submittedName>
</protein>
<evidence type="ECO:0000259" key="3">
    <source>
        <dbReference type="Pfam" id="PF20454"/>
    </source>
</evidence>
<feature type="domain" description="Terminase large subunit GpA endonuclease" evidence="3">
    <location>
        <begin position="398"/>
        <end position="670"/>
    </location>
</feature>
<reference evidence="4 5" key="1">
    <citation type="submission" date="2019-02" db="EMBL/GenBank/DDBJ databases">
        <title>Deep-cultivation of Planctomycetes and their phenomic and genomic characterization uncovers novel biology.</title>
        <authorList>
            <person name="Wiegand S."/>
            <person name="Jogler M."/>
            <person name="Boedeker C."/>
            <person name="Pinto D."/>
            <person name="Vollmers J."/>
            <person name="Rivas-Marin E."/>
            <person name="Kohn T."/>
            <person name="Peeters S.H."/>
            <person name="Heuer A."/>
            <person name="Rast P."/>
            <person name="Oberbeckmann S."/>
            <person name="Bunk B."/>
            <person name="Jeske O."/>
            <person name="Meyerdierks A."/>
            <person name="Storesund J.E."/>
            <person name="Kallscheuer N."/>
            <person name="Luecker S."/>
            <person name="Lage O.M."/>
            <person name="Pohl T."/>
            <person name="Merkel B.J."/>
            <person name="Hornburger P."/>
            <person name="Mueller R.-W."/>
            <person name="Bruemmer F."/>
            <person name="Labrenz M."/>
            <person name="Spormann A.M."/>
            <person name="Op den Camp H."/>
            <person name="Overmann J."/>
            <person name="Amann R."/>
            <person name="Jetten M.S.M."/>
            <person name="Mascher T."/>
            <person name="Medema M.H."/>
            <person name="Devos D.P."/>
            <person name="Kaster A.-K."/>
            <person name="Ovreas L."/>
            <person name="Rohde M."/>
            <person name="Galperin M.Y."/>
            <person name="Jogler C."/>
        </authorList>
    </citation>
    <scope>NUCLEOTIDE SEQUENCE [LARGE SCALE GENOMIC DNA]</scope>
    <source>
        <strain evidence="4 5">Pan189</strain>
    </source>
</reference>
<dbReference type="EMBL" id="CP036268">
    <property type="protein sequence ID" value="QDT39736.1"/>
    <property type="molecule type" value="Genomic_DNA"/>
</dbReference>
<dbReference type="InterPro" id="IPR046454">
    <property type="entry name" value="GpA_endonuclease"/>
</dbReference>
<dbReference type="KEGG" id="svp:Pan189_41450"/>
<dbReference type="OrthoDB" id="234808at2"/>
<gene>
    <name evidence="4" type="ORF">Pan189_41450</name>
</gene>
<evidence type="ECO:0000313" key="5">
    <source>
        <dbReference type="Proteomes" id="UP000317318"/>
    </source>
</evidence>
<dbReference type="Proteomes" id="UP000317318">
    <property type="component" value="Chromosome"/>
</dbReference>
<name>A0A517R769_9PLAN</name>
<dbReference type="RefSeq" id="WP_145365859.1">
    <property type="nucleotide sequence ID" value="NZ_CP036268.1"/>
</dbReference>
<keyword evidence="5" id="KW-1185">Reference proteome</keyword>
<dbReference type="Pfam" id="PF20454">
    <property type="entry name" value="GpA_nuclease"/>
    <property type="match status" value="1"/>
</dbReference>
<feature type="compositionally biased region" description="Basic and acidic residues" evidence="1">
    <location>
        <begin position="14"/>
        <end position="34"/>
    </location>
</feature>
<feature type="compositionally biased region" description="Basic residues" evidence="1">
    <location>
        <begin position="682"/>
        <end position="701"/>
    </location>
</feature>
<evidence type="ECO:0000313" key="4">
    <source>
        <dbReference type="EMBL" id="QDT39736.1"/>
    </source>
</evidence>
<evidence type="ECO:0000256" key="2">
    <source>
        <dbReference type="SAM" id="Phobius"/>
    </source>
</evidence>
<feature type="transmembrane region" description="Helical" evidence="2">
    <location>
        <begin position="104"/>
        <end position="126"/>
    </location>
</feature>
<accession>A0A517R769</accession>
<feature type="region of interest" description="Disordered" evidence="1">
    <location>
        <begin position="1"/>
        <end position="38"/>
    </location>
</feature>
<evidence type="ECO:0000256" key="1">
    <source>
        <dbReference type="SAM" id="MobiDB-lite"/>
    </source>
</evidence>
<feature type="region of interest" description="Disordered" evidence="1">
    <location>
        <begin position="680"/>
        <end position="701"/>
    </location>
</feature>
<dbReference type="GO" id="GO:0004519">
    <property type="term" value="F:endonuclease activity"/>
    <property type="evidence" value="ECO:0007669"/>
    <property type="project" value="InterPro"/>
</dbReference>
<keyword evidence="2" id="KW-0472">Membrane</keyword>
<dbReference type="AlphaFoldDB" id="A0A517R769"/>